<dbReference type="AlphaFoldDB" id="A0A426V085"/>
<dbReference type="InterPro" id="IPR006204">
    <property type="entry name" value="GHMP_kinase_N_dom"/>
</dbReference>
<sequence>MGAVSTGPRATVRVPATSANLGPGFDSLGLALDLWDEVTAEATSGTAITVEVEGEGAGTVPGDERHLVASAMLRTFASLDLATPGLKLKCRNRIPHARGLGSSSAAIVAGIMLADALAGAGLTPGQKLKLADEIEGHPDNVAPCLLGGFTIAYSTEDGAKAVALDPSPRIRPWVYIPQTKGLTSVARAALPEKVAYADAVFNLSRAALLVAAVSHQPSRLFEATDDRLHQRFRASGMPESTRLLQALRTSGTAAAISGAGPTVLALAVDDADVPEAPAGFERRRLDCASGAALVASEGAAQVATAANE</sequence>
<evidence type="ECO:0000256" key="4">
    <source>
        <dbReference type="ARBA" id="ARBA00017858"/>
    </source>
</evidence>
<dbReference type="EC" id="2.7.1.39" evidence="3 13"/>
<dbReference type="Pfam" id="PF00288">
    <property type="entry name" value="GHMP_kinases_N"/>
    <property type="match status" value="1"/>
</dbReference>
<dbReference type="InterPro" id="IPR006203">
    <property type="entry name" value="GHMP_knse_ATP-bd_CS"/>
</dbReference>
<dbReference type="PIRSF" id="PIRSF000676">
    <property type="entry name" value="Homoser_kin"/>
    <property type="match status" value="1"/>
</dbReference>
<dbReference type="InterPro" id="IPR036554">
    <property type="entry name" value="GHMP_kinase_C_sf"/>
</dbReference>
<dbReference type="Gene3D" id="3.30.70.890">
    <property type="entry name" value="GHMP kinase, C-terminal domain"/>
    <property type="match status" value="1"/>
</dbReference>
<evidence type="ECO:0000259" key="15">
    <source>
        <dbReference type="Pfam" id="PF08544"/>
    </source>
</evidence>
<dbReference type="Proteomes" id="UP000277256">
    <property type="component" value="Unassembled WGS sequence"/>
</dbReference>
<dbReference type="GO" id="GO:0009088">
    <property type="term" value="P:threonine biosynthetic process"/>
    <property type="evidence" value="ECO:0007669"/>
    <property type="project" value="UniProtKB-UniRule"/>
</dbReference>
<proteinExistence type="inferred from homology"/>
<evidence type="ECO:0000313" key="17">
    <source>
        <dbReference type="Proteomes" id="UP000277256"/>
    </source>
</evidence>
<reference evidence="16 17" key="1">
    <citation type="submission" date="2018-12" db="EMBL/GenBank/DDBJ databases">
        <title>Glycomyces sp. YIM 121974 draft genome.</title>
        <authorList>
            <person name="Li Q."/>
        </authorList>
    </citation>
    <scope>NUCLEOTIDE SEQUENCE [LARGE SCALE GENOMIC DNA]</scope>
    <source>
        <strain evidence="16 17">YIM 121974</strain>
    </source>
</reference>
<evidence type="ECO:0000313" key="16">
    <source>
        <dbReference type="EMBL" id="RRS00257.1"/>
    </source>
</evidence>
<dbReference type="RefSeq" id="WP_125246939.1">
    <property type="nucleotide sequence ID" value="NZ_RSEB01000002.1"/>
</dbReference>
<keyword evidence="10 13" id="KW-0067">ATP-binding</keyword>
<keyword evidence="13" id="KW-0963">Cytoplasm</keyword>
<keyword evidence="9 13" id="KW-0418">Kinase</keyword>
<dbReference type="InterPro" id="IPR014721">
    <property type="entry name" value="Ribsml_uS5_D2-typ_fold_subgr"/>
</dbReference>
<keyword evidence="8 13" id="KW-0547">Nucleotide-binding</keyword>
<keyword evidence="6 13" id="KW-0808">Transferase</keyword>
<comment type="function">
    <text evidence="12 13">Catalyzes the ATP-dependent phosphorylation of L-homoserine to L-homoserine phosphate.</text>
</comment>
<dbReference type="GO" id="GO:0004413">
    <property type="term" value="F:homoserine kinase activity"/>
    <property type="evidence" value="ECO:0007669"/>
    <property type="project" value="UniProtKB-UniRule"/>
</dbReference>
<comment type="catalytic activity">
    <reaction evidence="11 13">
        <text>L-homoserine + ATP = O-phospho-L-homoserine + ADP + H(+)</text>
        <dbReference type="Rhea" id="RHEA:13985"/>
        <dbReference type="ChEBI" id="CHEBI:15378"/>
        <dbReference type="ChEBI" id="CHEBI:30616"/>
        <dbReference type="ChEBI" id="CHEBI:57476"/>
        <dbReference type="ChEBI" id="CHEBI:57590"/>
        <dbReference type="ChEBI" id="CHEBI:456216"/>
        <dbReference type="EC" id="2.7.1.39"/>
    </reaction>
</comment>
<evidence type="ECO:0000256" key="1">
    <source>
        <dbReference type="ARBA" id="ARBA00005015"/>
    </source>
</evidence>
<feature type="binding site" evidence="13">
    <location>
        <begin position="95"/>
        <end position="105"/>
    </location>
    <ligand>
        <name>ATP</name>
        <dbReference type="ChEBI" id="CHEBI:30616"/>
    </ligand>
</feature>
<comment type="subcellular location">
    <subcellularLocation>
        <location evidence="13">Cytoplasm</location>
    </subcellularLocation>
</comment>
<dbReference type="SUPFAM" id="SSF54211">
    <property type="entry name" value="Ribosomal protein S5 domain 2-like"/>
    <property type="match status" value="1"/>
</dbReference>
<dbReference type="EMBL" id="RSEB01000002">
    <property type="protein sequence ID" value="RRS00257.1"/>
    <property type="molecule type" value="Genomic_DNA"/>
</dbReference>
<evidence type="ECO:0000256" key="8">
    <source>
        <dbReference type="ARBA" id="ARBA00022741"/>
    </source>
</evidence>
<dbReference type="InterPro" id="IPR013750">
    <property type="entry name" value="GHMP_kinase_C_dom"/>
</dbReference>
<dbReference type="GO" id="GO:0005737">
    <property type="term" value="C:cytoplasm"/>
    <property type="evidence" value="ECO:0007669"/>
    <property type="project" value="UniProtKB-SubCell"/>
</dbReference>
<name>A0A426V085_9ACTN</name>
<evidence type="ECO:0000256" key="2">
    <source>
        <dbReference type="ARBA" id="ARBA00007370"/>
    </source>
</evidence>
<dbReference type="Pfam" id="PF08544">
    <property type="entry name" value="GHMP_kinases_C"/>
    <property type="match status" value="1"/>
</dbReference>
<gene>
    <name evidence="13" type="primary">thrB</name>
    <name evidence="16" type="ORF">EIW28_06630</name>
</gene>
<dbReference type="InterPro" id="IPR000870">
    <property type="entry name" value="Homoserine_kinase"/>
</dbReference>
<evidence type="ECO:0000256" key="10">
    <source>
        <dbReference type="ARBA" id="ARBA00022840"/>
    </source>
</evidence>
<dbReference type="PANTHER" id="PTHR20861">
    <property type="entry name" value="HOMOSERINE/4-DIPHOSPHOCYTIDYL-2-C-METHYL-D-ERYTHRITOL KINASE"/>
    <property type="match status" value="1"/>
</dbReference>
<evidence type="ECO:0000256" key="6">
    <source>
        <dbReference type="ARBA" id="ARBA00022679"/>
    </source>
</evidence>
<evidence type="ECO:0000256" key="12">
    <source>
        <dbReference type="ARBA" id="ARBA00049954"/>
    </source>
</evidence>
<evidence type="ECO:0000256" key="7">
    <source>
        <dbReference type="ARBA" id="ARBA00022697"/>
    </source>
</evidence>
<accession>A0A426V085</accession>
<dbReference type="PRINTS" id="PR00958">
    <property type="entry name" value="HOMSERKINASE"/>
</dbReference>
<evidence type="ECO:0000256" key="13">
    <source>
        <dbReference type="HAMAP-Rule" id="MF_00384"/>
    </source>
</evidence>
<feature type="domain" description="GHMP kinase N-terminal" evidence="14">
    <location>
        <begin position="70"/>
        <end position="148"/>
    </location>
</feature>
<keyword evidence="5 13" id="KW-0028">Amino-acid biosynthesis</keyword>
<dbReference type="HAMAP" id="MF_00384">
    <property type="entry name" value="Homoser_kinase"/>
    <property type="match status" value="1"/>
</dbReference>
<comment type="similarity">
    <text evidence="2 13">Belongs to the GHMP kinase family. Homoserine kinase subfamily.</text>
</comment>
<keyword evidence="17" id="KW-1185">Reference proteome</keyword>
<dbReference type="GO" id="GO:0005524">
    <property type="term" value="F:ATP binding"/>
    <property type="evidence" value="ECO:0007669"/>
    <property type="project" value="UniProtKB-UniRule"/>
</dbReference>
<dbReference type="NCBIfam" id="TIGR00191">
    <property type="entry name" value="thrB"/>
    <property type="match status" value="1"/>
</dbReference>
<dbReference type="SUPFAM" id="SSF55060">
    <property type="entry name" value="GHMP Kinase, C-terminal domain"/>
    <property type="match status" value="1"/>
</dbReference>
<evidence type="ECO:0000259" key="14">
    <source>
        <dbReference type="Pfam" id="PF00288"/>
    </source>
</evidence>
<evidence type="ECO:0000256" key="5">
    <source>
        <dbReference type="ARBA" id="ARBA00022605"/>
    </source>
</evidence>
<comment type="caution">
    <text evidence="16">The sequence shown here is derived from an EMBL/GenBank/DDBJ whole genome shotgun (WGS) entry which is preliminary data.</text>
</comment>
<dbReference type="PROSITE" id="PS00627">
    <property type="entry name" value="GHMP_KINASES_ATP"/>
    <property type="match status" value="1"/>
</dbReference>
<feature type="domain" description="GHMP kinase C-terminal" evidence="15">
    <location>
        <begin position="226"/>
        <end position="276"/>
    </location>
</feature>
<dbReference type="PANTHER" id="PTHR20861:SF1">
    <property type="entry name" value="HOMOSERINE KINASE"/>
    <property type="match status" value="1"/>
</dbReference>
<evidence type="ECO:0000256" key="11">
    <source>
        <dbReference type="ARBA" id="ARBA00049375"/>
    </source>
</evidence>
<keyword evidence="7 13" id="KW-0791">Threonine biosynthesis</keyword>
<dbReference type="InterPro" id="IPR020568">
    <property type="entry name" value="Ribosomal_Su5_D2-typ_SF"/>
</dbReference>
<evidence type="ECO:0000256" key="3">
    <source>
        <dbReference type="ARBA" id="ARBA00012078"/>
    </source>
</evidence>
<dbReference type="OrthoDB" id="9769912at2"/>
<organism evidence="16 17">
    <name type="scientific">Glycomyces terrestris</name>
    <dbReference type="NCBI Taxonomy" id="2493553"/>
    <lineage>
        <taxon>Bacteria</taxon>
        <taxon>Bacillati</taxon>
        <taxon>Actinomycetota</taxon>
        <taxon>Actinomycetes</taxon>
        <taxon>Glycomycetales</taxon>
        <taxon>Glycomycetaceae</taxon>
        <taxon>Glycomyces</taxon>
    </lineage>
</organism>
<protein>
    <recommendedName>
        <fullName evidence="4 13">Homoserine kinase</fullName>
        <shortName evidence="13">HK</shortName>
        <shortName evidence="13">HSK</shortName>
        <ecNumber evidence="3 13">2.7.1.39</ecNumber>
    </recommendedName>
</protein>
<evidence type="ECO:0000256" key="9">
    <source>
        <dbReference type="ARBA" id="ARBA00022777"/>
    </source>
</evidence>
<dbReference type="UniPathway" id="UPA00050">
    <property type="reaction ID" value="UER00064"/>
</dbReference>
<dbReference type="Gene3D" id="3.30.230.10">
    <property type="match status" value="1"/>
</dbReference>
<comment type="pathway">
    <text evidence="1 13">Amino-acid biosynthesis; L-threonine biosynthesis; L-threonine from L-aspartate: step 4/5.</text>
</comment>